<protein>
    <recommendedName>
        <fullName evidence="13">Endonuclease/exonuclease/phosphatase domain-containing protein</fullName>
    </recommendedName>
</protein>
<dbReference type="InterPro" id="IPR005135">
    <property type="entry name" value="Endo/exonuclease/phosphatase"/>
</dbReference>
<comment type="pathway">
    <text evidence="2">Lipid metabolism; sphingolipid metabolism.</text>
</comment>
<evidence type="ECO:0000256" key="11">
    <source>
        <dbReference type="ARBA" id="ARBA00023136"/>
    </source>
</evidence>
<proteinExistence type="predicted"/>
<feature type="chain" id="PRO_5012548878" description="Endonuclease/exonuclease/phosphatase domain-containing protein" evidence="12">
    <location>
        <begin position="22"/>
        <end position="367"/>
    </location>
</feature>
<accession>A0A1S1HF98</accession>
<keyword evidence="12" id="KW-0732">Signal</keyword>
<evidence type="ECO:0000256" key="6">
    <source>
        <dbReference type="ARBA" id="ARBA00022801"/>
    </source>
</evidence>
<evidence type="ECO:0000256" key="8">
    <source>
        <dbReference type="ARBA" id="ARBA00022919"/>
    </source>
</evidence>
<keyword evidence="9" id="KW-1133">Transmembrane helix</keyword>
<dbReference type="Proteomes" id="UP000179467">
    <property type="component" value="Unassembled WGS sequence"/>
</dbReference>
<keyword evidence="7" id="KW-0460">Magnesium</keyword>
<evidence type="ECO:0000256" key="12">
    <source>
        <dbReference type="SAM" id="SignalP"/>
    </source>
</evidence>
<dbReference type="Gene3D" id="3.60.10.10">
    <property type="entry name" value="Endonuclease/exonuclease/phosphatase"/>
    <property type="match status" value="1"/>
</dbReference>
<dbReference type="GO" id="GO:0046872">
    <property type="term" value="F:metal ion binding"/>
    <property type="evidence" value="ECO:0007669"/>
    <property type="project" value="UniProtKB-KW"/>
</dbReference>
<keyword evidence="6" id="KW-0378">Hydrolase</keyword>
<keyword evidence="15" id="KW-1185">Reference proteome</keyword>
<organism evidence="14 15">
    <name type="scientific">Edaphosphingomonas haloaromaticamans</name>
    <dbReference type="NCBI Taxonomy" id="653954"/>
    <lineage>
        <taxon>Bacteria</taxon>
        <taxon>Pseudomonadati</taxon>
        <taxon>Pseudomonadota</taxon>
        <taxon>Alphaproteobacteria</taxon>
        <taxon>Sphingomonadales</taxon>
        <taxon>Rhizorhabdaceae</taxon>
        <taxon>Edaphosphingomonas</taxon>
    </lineage>
</organism>
<comment type="caution">
    <text evidence="14">The sequence shown here is derived from an EMBL/GenBank/DDBJ whole genome shotgun (WGS) entry which is preliminary data.</text>
</comment>
<comment type="subcellular location">
    <subcellularLocation>
        <location evidence="1">Membrane</location>
        <topology evidence="1">Multi-pass membrane protein</topology>
    </subcellularLocation>
</comment>
<dbReference type="AlphaFoldDB" id="A0A1S1HF98"/>
<feature type="signal peptide" evidence="12">
    <location>
        <begin position="1"/>
        <end position="21"/>
    </location>
</feature>
<evidence type="ECO:0000256" key="5">
    <source>
        <dbReference type="ARBA" id="ARBA00022723"/>
    </source>
</evidence>
<dbReference type="GO" id="GO:0006665">
    <property type="term" value="P:sphingolipid metabolic process"/>
    <property type="evidence" value="ECO:0007669"/>
    <property type="project" value="UniProtKB-KW"/>
</dbReference>
<sequence>MGGAGGSFCVLASAGLIAALAGCTGAPPLRTMACGAASAPDIAVSADGRTASTRLSVLTYNIEGLDWPARSGRPVQLRQIGERLAAMRAAGTAPDVVLVQEMFSRAAKKAVRDSGYPAIAPGPSRLTRAPKIKQEPLPGKSKWKHGEVGLRLKGSGLAIASAYPLIETQVRAYSRKACAGFDCLSNKGIMMGRIAIPGVPGAIDIYGTHMNSRGASKAPAVRNLAAHKRQSQEAAEFLAETNDDANPLIFGGDFNMRHSIDRFAAFSHYQPLELVHRICADPKSGCDVRMSWDGDEPWMDTQDLQFFWPGDAVSIRPIRVEAMFDGGPSGPVLSDHDGFMVTYELSWPADSTRPSACTGAGGGRSDG</sequence>
<evidence type="ECO:0000256" key="7">
    <source>
        <dbReference type="ARBA" id="ARBA00022842"/>
    </source>
</evidence>
<evidence type="ECO:0000256" key="10">
    <source>
        <dbReference type="ARBA" id="ARBA00023098"/>
    </source>
</evidence>
<dbReference type="OrthoDB" id="7181414at2"/>
<gene>
    <name evidence="14" type="ORF">BHE75_02888</name>
</gene>
<dbReference type="EMBL" id="MIPT01000001">
    <property type="protein sequence ID" value="OHT20884.1"/>
    <property type="molecule type" value="Genomic_DNA"/>
</dbReference>
<evidence type="ECO:0000256" key="2">
    <source>
        <dbReference type="ARBA" id="ARBA00004760"/>
    </source>
</evidence>
<feature type="domain" description="Endonuclease/exonuclease/phosphatase" evidence="13">
    <location>
        <begin position="58"/>
        <end position="297"/>
    </location>
</feature>
<dbReference type="SUPFAM" id="SSF56219">
    <property type="entry name" value="DNase I-like"/>
    <property type="match status" value="1"/>
</dbReference>
<name>A0A1S1HF98_9SPHN</name>
<evidence type="ECO:0000313" key="15">
    <source>
        <dbReference type="Proteomes" id="UP000179467"/>
    </source>
</evidence>
<keyword evidence="10" id="KW-0443">Lipid metabolism</keyword>
<dbReference type="GO" id="GO:0004767">
    <property type="term" value="F:sphingomyelin phosphodiesterase activity"/>
    <property type="evidence" value="ECO:0007669"/>
    <property type="project" value="InterPro"/>
</dbReference>
<reference evidence="14 15" key="1">
    <citation type="submission" date="2016-09" db="EMBL/GenBank/DDBJ databases">
        <title>Metabolic pathway, cell adaptation mechanisms and a novel monoxygenase revealed through proteogenomic-transcription analysis of a Sphingomonas haloaromaticamans strain degrading the fungicide ortho-phenylphenol.</title>
        <authorList>
            <person name="Perruchon C."/>
            <person name="Papadopoulou E.S."/>
            <person name="Rousidou C."/>
            <person name="Vasileiadis S."/>
            <person name="Tanou G."/>
            <person name="Amoutzias G."/>
            <person name="Molassiotis A."/>
            <person name="Karpouzas D.G."/>
        </authorList>
    </citation>
    <scope>NUCLEOTIDE SEQUENCE [LARGE SCALE GENOMIC DNA]</scope>
    <source>
        <strain evidence="14 15">P3</strain>
    </source>
</reference>
<dbReference type="PANTHER" id="PTHR16320">
    <property type="entry name" value="SPHINGOMYELINASE FAMILY MEMBER"/>
    <property type="match status" value="1"/>
</dbReference>
<keyword evidence="4" id="KW-0812">Transmembrane</keyword>
<keyword evidence="11" id="KW-0472">Membrane</keyword>
<dbReference type="Pfam" id="PF03372">
    <property type="entry name" value="Exo_endo_phos"/>
    <property type="match status" value="1"/>
</dbReference>
<comment type="pathway">
    <text evidence="3">Sphingolipid metabolism.</text>
</comment>
<evidence type="ECO:0000256" key="4">
    <source>
        <dbReference type="ARBA" id="ARBA00022692"/>
    </source>
</evidence>
<dbReference type="RefSeq" id="WP_084653219.1">
    <property type="nucleotide sequence ID" value="NZ_MIPT01000001.1"/>
</dbReference>
<evidence type="ECO:0000256" key="3">
    <source>
        <dbReference type="ARBA" id="ARBA00004991"/>
    </source>
</evidence>
<evidence type="ECO:0000259" key="13">
    <source>
        <dbReference type="Pfam" id="PF03372"/>
    </source>
</evidence>
<keyword evidence="8" id="KW-0746">Sphingolipid metabolism</keyword>
<dbReference type="GO" id="GO:0016020">
    <property type="term" value="C:membrane"/>
    <property type="evidence" value="ECO:0007669"/>
    <property type="project" value="UniProtKB-SubCell"/>
</dbReference>
<dbReference type="InterPro" id="IPR036691">
    <property type="entry name" value="Endo/exonu/phosph_ase_sf"/>
</dbReference>
<dbReference type="InterPro" id="IPR038772">
    <property type="entry name" value="Sph/SMPD2-like"/>
</dbReference>
<evidence type="ECO:0000313" key="14">
    <source>
        <dbReference type="EMBL" id="OHT20884.1"/>
    </source>
</evidence>
<evidence type="ECO:0000256" key="9">
    <source>
        <dbReference type="ARBA" id="ARBA00022989"/>
    </source>
</evidence>
<evidence type="ECO:0000256" key="1">
    <source>
        <dbReference type="ARBA" id="ARBA00004141"/>
    </source>
</evidence>
<dbReference type="PANTHER" id="PTHR16320:SF24">
    <property type="entry name" value="PHOSPHODIESTERASE, PUTATIVE-RELATED"/>
    <property type="match status" value="1"/>
</dbReference>
<keyword evidence="5" id="KW-0479">Metal-binding</keyword>